<comment type="caution">
    <text evidence="1">The sequence shown here is derived from an EMBL/GenBank/DDBJ whole genome shotgun (WGS) entry which is preliminary data.</text>
</comment>
<evidence type="ECO:0000313" key="1">
    <source>
        <dbReference type="EMBL" id="GIY55085.1"/>
    </source>
</evidence>
<dbReference type="AlphaFoldDB" id="A0AAV4UBI8"/>
<accession>A0AAV4UBI8</accession>
<dbReference type="Proteomes" id="UP001054945">
    <property type="component" value="Unassembled WGS sequence"/>
</dbReference>
<protein>
    <recommendedName>
        <fullName evidence="3">Ribosomal protein L20</fullName>
    </recommendedName>
</protein>
<dbReference type="EMBL" id="BPLR01012603">
    <property type="protein sequence ID" value="GIY55085.1"/>
    <property type="molecule type" value="Genomic_DNA"/>
</dbReference>
<evidence type="ECO:0008006" key="3">
    <source>
        <dbReference type="Google" id="ProtNLM"/>
    </source>
</evidence>
<proteinExistence type="predicted"/>
<sequence length="73" mass="8197">MLTLGSSIRGQRRWLMASYLAASNEIFGRFFGLRNTALKSLAKFTRAAQRASSLRKRITILLRRAALLGRVSV</sequence>
<keyword evidence="2" id="KW-1185">Reference proteome</keyword>
<evidence type="ECO:0000313" key="2">
    <source>
        <dbReference type="Proteomes" id="UP001054945"/>
    </source>
</evidence>
<reference evidence="1 2" key="1">
    <citation type="submission" date="2021-06" db="EMBL/GenBank/DDBJ databases">
        <title>Caerostris extrusa draft genome.</title>
        <authorList>
            <person name="Kono N."/>
            <person name="Arakawa K."/>
        </authorList>
    </citation>
    <scope>NUCLEOTIDE SEQUENCE [LARGE SCALE GENOMIC DNA]</scope>
</reference>
<name>A0AAV4UBI8_CAEEX</name>
<organism evidence="1 2">
    <name type="scientific">Caerostris extrusa</name>
    <name type="common">Bark spider</name>
    <name type="synonym">Caerostris bankana</name>
    <dbReference type="NCBI Taxonomy" id="172846"/>
    <lineage>
        <taxon>Eukaryota</taxon>
        <taxon>Metazoa</taxon>
        <taxon>Ecdysozoa</taxon>
        <taxon>Arthropoda</taxon>
        <taxon>Chelicerata</taxon>
        <taxon>Arachnida</taxon>
        <taxon>Araneae</taxon>
        <taxon>Araneomorphae</taxon>
        <taxon>Entelegynae</taxon>
        <taxon>Araneoidea</taxon>
        <taxon>Araneidae</taxon>
        <taxon>Caerostris</taxon>
    </lineage>
</organism>
<gene>
    <name evidence="1" type="ORF">CEXT_668421</name>
</gene>